<name>A0A1D2A103_AUXPR</name>
<protein>
    <recommendedName>
        <fullName evidence="10">3,4-dihydroxy-2-butanone kinase</fullName>
    </recommendedName>
</protein>
<evidence type="ECO:0008006" key="10">
    <source>
        <dbReference type="Google" id="ProtNLM"/>
    </source>
</evidence>
<dbReference type="PROSITE" id="PS51481">
    <property type="entry name" value="DHAK"/>
    <property type="match status" value="1"/>
</dbReference>
<proteinExistence type="inferred from homology"/>
<evidence type="ECO:0000259" key="8">
    <source>
        <dbReference type="PROSITE" id="PS51481"/>
    </source>
</evidence>
<dbReference type="SMART" id="SM01120">
    <property type="entry name" value="Dak2"/>
    <property type="match status" value="1"/>
</dbReference>
<evidence type="ECO:0000259" key="7">
    <source>
        <dbReference type="PROSITE" id="PS51480"/>
    </source>
</evidence>
<dbReference type="GO" id="GO:0005829">
    <property type="term" value="C:cytosol"/>
    <property type="evidence" value="ECO:0007669"/>
    <property type="project" value="TreeGrafter"/>
</dbReference>
<comment type="similarity">
    <text evidence="1">Belongs to the dihydroxyacetone kinase (DAK) family.</text>
</comment>
<evidence type="ECO:0000256" key="5">
    <source>
        <dbReference type="ARBA" id="ARBA00022840"/>
    </source>
</evidence>
<evidence type="ECO:0000256" key="3">
    <source>
        <dbReference type="ARBA" id="ARBA00022741"/>
    </source>
</evidence>
<dbReference type="Pfam" id="PF02733">
    <property type="entry name" value="Dak1"/>
    <property type="match status" value="1"/>
</dbReference>
<feature type="domain" description="DhaL" evidence="7">
    <location>
        <begin position="374"/>
        <end position="580"/>
    </location>
</feature>
<keyword evidence="3" id="KW-0547">Nucleotide-binding</keyword>
<dbReference type="InterPro" id="IPR036117">
    <property type="entry name" value="DhaL_dom_sf"/>
</dbReference>
<sequence>MAQQHFVNKIEELVQESLEGLIDSNPNLIRLDGYPHTKVVYDRNHDASKVAVISGGGSGHEPAMAGYVGAGMLAAAVAGDVFASPSEDAVLAAIRAVGGPAGVVLIVMNYTGDRLNFGAAAERAKVEGIPVDMVIVADDVAPIEGGTVKNRRGIAGTVLVHKVAGAAAAEGRPMSEVASAARGAAAALASMGCSLSTCNVPGAPPSDRLAAGEMEMGLGIHGEPGAYKTALAPLDQIVGRLVGHLADAGALDAASPRAVLLVNNLGGSTPLEVGAAASSAVRVLRGERGVALERVLVGTFMTSLAMHGLSLTVLVLGDDGEEVLRRLDAPTAAPAWPRTGAFRGAGRVAPLPVGTTDAEAGTTPAAATAPPAAGPAADGLAAVAAALKAARPELDALDGKVGDGDCGSTLARGAEAALRALRDGGLRLDGGLGAAGLALGRVLGGAMGGTSGAIYKLVFTAAGAELGRREGGGKALGPADFGAALEAGAAAASKYGGAEEGDRTMLCALWPAARALQAGAASPAEAVAEAAAAARRAADATAAVEHAGAGRSAYVRGELLKGVADPGTVGVARWLEALVPVLGGK</sequence>
<dbReference type="EMBL" id="GDKF01005758">
    <property type="protein sequence ID" value="JAT72864.1"/>
    <property type="molecule type" value="Transcribed_RNA"/>
</dbReference>
<dbReference type="PROSITE" id="PS51480">
    <property type="entry name" value="DHAL"/>
    <property type="match status" value="1"/>
</dbReference>
<keyword evidence="5" id="KW-0067">ATP-binding</keyword>
<dbReference type="SUPFAM" id="SSF101473">
    <property type="entry name" value="DhaL-like"/>
    <property type="match status" value="1"/>
</dbReference>
<dbReference type="SUPFAM" id="SSF82549">
    <property type="entry name" value="DAK1/DegV-like"/>
    <property type="match status" value="1"/>
</dbReference>
<dbReference type="GO" id="GO:0019563">
    <property type="term" value="P:glycerol catabolic process"/>
    <property type="evidence" value="ECO:0007669"/>
    <property type="project" value="TreeGrafter"/>
</dbReference>
<reference evidence="9" key="1">
    <citation type="submission" date="2015-08" db="EMBL/GenBank/DDBJ databases">
        <authorList>
            <person name="Babu N.S."/>
            <person name="Beckwith C.J."/>
            <person name="Beseler K.G."/>
            <person name="Brison A."/>
            <person name="Carone J.V."/>
            <person name="Caskin T.P."/>
            <person name="Diamond M."/>
            <person name="Durham M.E."/>
            <person name="Foxe J.M."/>
            <person name="Go M."/>
            <person name="Henderson B.A."/>
            <person name="Jones I.B."/>
            <person name="McGettigan J.A."/>
            <person name="Micheletti S.J."/>
            <person name="Nasrallah M.E."/>
            <person name="Ortiz D."/>
            <person name="Piller C.R."/>
            <person name="Privatt S.R."/>
            <person name="Schneider S.L."/>
            <person name="Sharp S."/>
            <person name="Smith T.C."/>
            <person name="Stanton J.D."/>
            <person name="Ullery H.E."/>
            <person name="Wilson R.J."/>
            <person name="Serrano M.G."/>
            <person name="Buck G."/>
            <person name="Lee V."/>
            <person name="Wang Y."/>
            <person name="Carvalho R."/>
            <person name="Voegtly L."/>
            <person name="Shi R."/>
            <person name="Duckworth R."/>
            <person name="Johnson A."/>
            <person name="Loviza R."/>
            <person name="Walstead R."/>
            <person name="Shah Z."/>
            <person name="Kiflezghi M."/>
            <person name="Wade K."/>
            <person name="Ball S.L."/>
            <person name="Bradley K.W."/>
            <person name="Asai D.J."/>
            <person name="Bowman C.A."/>
            <person name="Russell D.A."/>
            <person name="Pope W.H."/>
            <person name="Jacobs-Sera D."/>
            <person name="Hendrix R.W."/>
            <person name="Hatfull G.F."/>
        </authorList>
    </citation>
    <scope>NUCLEOTIDE SEQUENCE</scope>
</reference>
<keyword evidence="2" id="KW-0808">Transferase</keyword>
<evidence type="ECO:0000256" key="2">
    <source>
        <dbReference type="ARBA" id="ARBA00022679"/>
    </source>
</evidence>
<dbReference type="Gene3D" id="3.40.50.10440">
    <property type="entry name" value="Dihydroxyacetone kinase, domain 1"/>
    <property type="match status" value="1"/>
</dbReference>
<feature type="region of interest" description="Disordered" evidence="6">
    <location>
        <begin position="352"/>
        <end position="372"/>
    </location>
</feature>
<dbReference type="AlphaFoldDB" id="A0A1D2A103"/>
<dbReference type="InterPro" id="IPR004006">
    <property type="entry name" value="DhaK_dom"/>
</dbReference>
<dbReference type="FunFam" id="3.30.1180.20:FF:000001">
    <property type="entry name" value="Dihydroxyacetone kinase 1"/>
    <property type="match status" value="1"/>
</dbReference>
<accession>A0A1D2A103</accession>
<dbReference type="Gene3D" id="1.25.40.340">
    <property type="match status" value="1"/>
</dbReference>
<dbReference type="InterPro" id="IPR004007">
    <property type="entry name" value="DhaL_dom"/>
</dbReference>
<dbReference type="PANTHER" id="PTHR28629:SF4">
    <property type="entry name" value="TRIOKINASE_FMN CYCLASE"/>
    <property type="match status" value="1"/>
</dbReference>
<evidence type="ECO:0000256" key="1">
    <source>
        <dbReference type="ARBA" id="ARBA00008757"/>
    </source>
</evidence>
<feature type="domain" description="DhaK" evidence="8">
    <location>
        <begin position="9"/>
        <end position="336"/>
    </location>
</feature>
<gene>
    <name evidence="9" type="ORF">g.17595</name>
</gene>
<organism evidence="9">
    <name type="scientific">Auxenochlorella protothecoides</name>
    <name type="common">Green microalga</name>
    <name type="synonym">Chlorella protothecoides</name>
    <dbReference type="NCBI Taxonomy" id="3075"/>
    <lineage>
        <taxon>Eukaryota</taxon>
        <taxon>Viridiplantae</taxon>
        <taxon>Chlorophyta</taxon>
        <taxon>core chlorophytes</taxon>
        <taxon>Trebouxiophyceae</taxon>
        <taxon>Chlorellales</taxon>
        <taxon>Chlorellaceae</taxon>
        <taxon>Auxenochlorella</taxon>
    </lineage>
</organism>
<evidence type="ECO:0000256" key="6">
    <source>
        <dbReference type="SAM" id="MobiDB-lite"/>
    </source>
</evidence>
<dbReference type="GO" id="GO:0005524">
    <property type="term" value="F:ATP binding"/>
    <property type="evidence" value="ECO:0007669"/>
    <property type="project" value="UniProtKB-KW"/>
</dbReference>
<evidence type="ECO:0000256" key="4">
    <source>
        <dbReference type="ARBA" id="ARBA00022777"/>
    </source>
</evidence>
<dbReference type="Gene3D" id="3.30.1180.20">
    <property type="entry name" value="Dihydroxyacetone kinase, domain 2"/>
    <property type="match status" value="1"/>
</dbReference>
<dbReference type="Pfam" id="PF02734">
    <property type="entry name" value="Dak2"/>
    <property type="match status" value="1"/>
</dbReference>
<dbReference type="InterPro" id="IPR050861">
    <property type="entry name" value="Dihydroxyacetone_Kinase"/>
</dbReference>
<feature type="compositionally biased region" description="Low complexity" evidence="6">
    <location>
        <begin position="355"/>
        <end position="372"/>
    </location>
</feature>
<evidence type="ECO:0000313" key="9">
    <source>
        <dbReference type="EMBL" id="JAT72864.1"/>
    </source>
</evidence>
<dbReference type="GO" id="GO:0004371">
    <property type="term" value="F:glycerone kinase activity"/>
    <property type="evidence" value="ECO:0007669"/>
    <property type="project" value="InterPro"/>
</dbReference>
<dbReference type="PANTHER" id="PTHR28629">
    <property type="entry name" value="TRIOKINASE/FMN CYCLASE"/>
    <property type="match status" value="1"/>
</dbReference>
<dbReference type="FunFam" id="3.40.50.10440:FF:000001">
    <property type="entry name" value="Dihydroxyacetone kinase, DhaK subunit"/>
    <property type="match status" value="1"/>
</dbReference>
<keyword evidence="4" id="KW-0418">Kinase</keyword>